<dbReference type="KEGG" id="tbl:TBLA_0J01510"/>
<accession>I2H9U5</accession>
<keyword evidence="1" id="KW-0812">Transmembrane</keyword>
<name>I2H9U5_HENB6</name>
<feature type="transmembrane region" description="Helical" evidence="1">
    <location>
        <begin position="54"/>
        <end position="77"/>
    </location>
</feature>
<reference evidence="2 3" key="1">
    <citation type="journal article" date="2011" name="Proc. Natl. Acad. Sci. U.S.A.">
        <title>Evolutionary erosion of yeast sex chromosomes by mating-type switching accidents.</title>
        <authorList>
            <person name="Gordon J.L."/>
            <person name="Armisen D."/>
            <person name="Proux-Wera E."/>
            <person name="Oheigeartaigh S.S."/>
            <person name="Byrne K.P."/>
            <person name="Wolfe K.H."/>
        </authorList>
    </citation>
    <scope>NUCLEOTIDE SEQUENCE [LARGE SCALE GENOMIC DNA]</scope>
    <source>
        <strain evidence="3">ATCC 34711 / CBS 6284 / DSM 70876 / NBRC 10599 / NRRL Y-10934 / UCD 77-7</strain>
    </source>
</reference>
<dbReference type="GeneID" id="14498330"/>
<sequence length="107" mass="12451">MSVAKPKLVIPIPDTRFESTFRRKLDKELNKNNVNSNSIIKDERVRKLLCLGKVICRDVIFMPFVQGMFMCGAFILIKPWLLKLLRNGKNIGRNFVELFGGQRRVRD</sequence>
<evidence type="ECO:0000256" key="1">
    <source>
        <dbReference type="SAM" id="Phobius"/>
    </source>
</evidence>
<dbReference type="InParanoid" id="I2H9U5"/>
<dbReference type="STRING" id="1071380.I2H9U5"/>
<keyword evidence="1" id="KW-1133">Transmembrane helix</keyword>
<keyword evidence="1" id="KW-0472">Membrane</keyword>
<dbReference type="HOGENOM" id="CLU_156033_1_0_1"/>
<evidence type="ECO:0000313" key="2">
    <source>
        <dbReference type="EMBL" id="CCH63147.1"/>
    </source>
</evidence>
<dbReference type="OrthoDB" id="2430343at2759"/>
<dbReference type="RefSeq" id="XP_004182666.1">
    <property type="nucleotide sequence ID" value="XM_004182618.1"/>
</dbReference>
<dbReference type="EMBL" id="HE806325">
    <property type="protein sequence ID" value="CCH63147.1"/>
    <property type="molecule type" value="Genomic_DNA"/>
</dbReference>
<evidence type="ECO:0000313" key="3">
    <source>
        <dbReference type="Proteomes" id="UP000002866"/>
    </source>
</evidence>
<keyword evidence="3" id="KW-1185">Reference proteome</keyword>
<dbReference type="AlphaFoldDB" id="I2H9U5"/>
<dbReference type="OMA" id="QGFLWTG"/>
<protein>
    <submittedName>
        <fullName evidence="2">Uncharacterized protein</fullName>
    </submittedName>
</protein>
<dbReference type="Proteomes" id="UP000002866">
    <property type="component" value="Chromosome 10"/>
</dbReference>
<proteinExistence type="predicted"/>
<gene>
    <name evidence="2" type="primary">TBLA0J01510</name>
    <name evidence="2" type="ORF">TBLA_0J01510</name>
</gene>
<organism evidence="2 3">
    <name type="scientific">Henningerozyma blattae (strain ATCC 34711 / CBS 6284 / DSM 70876 / NBRC 10599 / NRRL Y-10934 / UCD 77-7)</name>
    <name type="common">Yeast</name>
    <name type="synonym">Tetrapisispora blattae</name>
    <dbReference type="NCBI Taxonomy" id="1071380"/>
    <lineage>
        <taxon>Eukaryota</taxon>
        <taxon>Fungi</taxon>
        <taxon>Dikarya</taxon>
        <taxon>Ascomycota</taxon>
        <taxon>Saccharomycotina</taxon>
        <taxon>Saccharomycetes</taxon>
        <taxon>Saccharomycetales</taxon>
        <taxon>Saccharomycetaceae</taxon>
        <taxon>Henningerozyma</taxon>
    </lineage>
</organism>